<dbReference type="PANTHER" id="PTHR20914">
    <property type="entry name" value="LY6/PLAUR DOMAIN-CONTAINING PROTEIN 8"/>
    <property type="match status" value="1"/>
</dbReference>
<evidence type="ECO:0000256" key="1">
    <source>
        <dbReference type="ARBA" id="ARBA00004613"/>
    </source>
</evidence>
<protein>
    <recommendedName>
        <fullName evidence="4">UPAR/Ly6 domain-containing protein</fullName>
    </recommendedName>
</protein>
<feature type="domain" description="UPAR/Ly6" evidence="4">
    <location>
        <begin position="471"/>
        <end position="548"/>
    </location>
</feature>
<comment type="subcellular location">
    <subcellularLocation>
        <location evidence="1">Secreted</location>
    </subcellularLocation>
</comment>
<feature type="signal peptide" evidence="3">
    <location>
        <begin position="1"/>
        <end position="20"/>
    </location>
</feature>
<evidence type="ECO:0000313" key="5">
    <source>
        <dbReference type="Ensembl" id="ENSLLEP00000042931.1"/>
    </source>
</evidence>
<feature type="domain" description="UPAR/Ly6" evidence="4">
    <location>
        <begin position="20"/>
        <end position="101"/>
    </location>
</feature>
<evidence type="ECO:0000256" key="3">
    <source>
        <dbReference type="SAM" id="SignalP"/>
    </source>
</evidence>
<dbReference type="Gene3D" id="2.10.60.10">
    <property type="entry name" value="CD59"/>
    <property type="match status" value="4"/>
</dbReference>
<evidence type="ECO:0000313" key="6">
    <source>
        <dbReference type="Proteomes" id="UP000694569"/>
    </source>
</evidence>
<evidence type="ECO:0000256" key="2">
    <source>
        <dbReference type="ARBA" id="ARBA00022525"/>
    </source>
</evidence>
<dbReference type="Ensembl" id="ENSLLET00000044642.1">
    <property type="protein sequence ID" value="ENSLLEP00000042931.1"/>
    <property type="gene ID" value="ENSLLEG00000027262.1"/>
</dbReference>
<dbReference type="Proteomes" id="UP000694569">
    <property type="component" value="Unplaced"/>
</dbReference>
<dbReference type="Pfam" id="PF00021">
    <property type="entry name" value="UPAR_LY6"/>
    <property type="match status" value="6"/>
</dbReference>
<dbReference type="InterPro" id="IPR016054">
    <property type="entry name" value="LY6_UPA_recep-like"/>
</dbReference>
<dbReference type="OrthoDB" id="9907178at2759"/>
<proteinExistence type="predicted"/>
<keyword evidence="2" id="KW-0964">Secreted</keyword>
<feature type="chain" id="PRO_5034683429" description="UPAR/Ly6 domain-containing protein" evidence="3">
    <location>
        <begin position="21"/>
        <end position="572"/>
    </location>
</feature>
<reference evidence="5" key="1">
    <citation type="submission" date="2025-08" db="UniProtKB">
        <authorList>
            <consortium name="Ensembl"/>
        </authorList>
    </citation>
    <scope>IDENTIFICATION</scope>
</reference>
<feature type="domain" description="UPAR/Ly6" evidence="4">
    <location>
        <begin position="254"/>
        <end position="333"/>
    </location>
</feature>
<keyword evidence="3" id="KW-0732">Signal</keyword>
<feature type="domain" description="UPAR/Ly6" evidence="4">
    <location>
        <begin position="116"/>
        <end position="156"/>
    </location>
</feature>
<reference evidence="5" key="2">
    <citation type="submission" date="2025-09" db="UniProtKB">
        <authorList>
            <consortium name="Ensembl"/>
        </authorList>
    </citation>
    <scope>IDENTIFICATION</scope>
</reference>
<dbReference type="InterPro" id="IPR050918">
    <property type="entry name" value="CNF-like_PLA2_Inhibitor"/>
</dbReference>
<dbReference type="GeneTree" id="ENSGT00940000163304"/>
<dbReference type="InterPro" id="IPR045860">
    <property type="entry name" value="Snake_toxin-like_sf"/>
</dbReference>
<evidence type="ECO:0000259" key="4">
    <source>
        <dbReference type="Pfam" id="PF00021"/>
    </source>
</evidence>
<sequence>MRSMLGSLSVLLAVISTGHSLLCTQCAGSNSYPCNGDNITCPSDSVCGATYTLTGVGDAESIKSYARECVPRKECDMAGSISLLAGIKILLGRSCCYTDLCLPAQPKLPAVSTKLNGLVCPACVSEGSTWCNPNDGTLRCTGSETACLMQTVNLQGHSLLCTQCEDNESFKCEGGNITCPSDFVCGTTYTVNIVGSTEASKSYTRECVLRKECDFQGGISLLADIKILLGRSCCYTDLCIPAQPKLPAVSTKLNGLVCPACVSEDSTWCNPKDGTVRCTGSETACLTQTINMTGLVSLKTAVRGCATRRLCDLGKQTADTPGATVEVTHTCTSGAAILYSGFSCAVIVMILLSHARSCKQCVSLLSTSCDGPSITCPSDNVCGASHTETTAGGAVVTTNYVRGCVPKNQCNFKGSLSVINNVMNRISSTCCDTDNCTPDLPTYKIFPVYEVTTLAAYFLQLSVPAVSTRLNGLVCRTCISADSDWCYTKDTVKCTGDENMCLLQTTSITGAVSMTNALRGCATKSLCDLGSQTAETAGQKVDVRFICTSGTAGLYSGLTLSLVAILITNIFS</sequence>
<dbReference type="CDD" id="cd23572">
    <property type="entry name" value="TFP_LU_ECD_PINLYP_rpt2"/>
    <property type="match status" value="2"/>
</dbReference>
<keyword evidence="6" id="KW-1185">Reference proteome</keyword>
<feature type="domain" description="UPAR/Ly6" evidence="4">
    <location>
        <begin position="158"/>
        <end position="239"/>
    </location>
</feature>
<feature type="domain" description="UPAR/Ly6" evidence="4">
    <location>
        <begin position="355"/>
        <end position="437"/>
    </location>
</feature>
<dbReference type="AlphaFoldDB" id="A0A8C5QVV8"/>
<name>A0A8C5QVV8_9ANUR</name>
<dbReference type="GO" id="GO:0005576">
    <property type="term" value="C:extracellular region"/>
    <property type="evidence" value="ECO:0007669"/>
    <property type="project" value="UniProtKB-SubCell"/>
</dbReference>
<dbReference type="SUPFAM" id="SSF57302">
    <property type="entry name" value="Snake toxin-like"/>
    <property type="match status" value="5"/>
</dbReference>
<accession>A0A8C5QVV8</accession>
<dbReference type="PANTHER" id="PTHR20914:SF25">
    <property type="entry name" value="PHOSPHOLIPASE A2 INHIBITOR AND LY6_PLAUR DOMAIN-CONTAINING PROTEIN"/>
    <property type="match status" value="1"/>
</dbReference>
<organism evidence="5 6">
    <name type="scientific">Leptobrachium leishanense</name>
    <name type="common">Leishan spiny toad</name>
    <dbReference type="NCBI Taxonomy" id="445787"/>
    <lineage>
        <taxon>Eukaryota</taxon>
        <taxon>Metazoa</taxon>
        <taxon>Chordata</taxon>
        <taxon>Craniata</taxon>
        <taxon>Vertebrata</taxon>
        <taxon>Euteleostomi</taxon>
        <taxon>Amphibia</taxon>
        <taxon>Batrachia</taxon>
        <taxon>Anura</taxon>
        <taxon>Pelobatoidea</taxon>
        <taxon>Megophryidae</taxon>
        <taxon>Leptobrachium</taxon>
    </lineage>
</organism>